<evidence type="ECO:0000313" key="6">
    <source>
        <dbReference type="EMBL" id="CDS09828.1"/>
    </source>
</evidence>
<keyword evidence="3" id="KW-0809">Transit peptide</keyword>
<dbReference type="PANTHER" id="PTHR13126:SF0">
    <property type="entry name" value="ATP SYNTHASE MITOCHONDRIAL F1 COMPLEX ASSEMBLY FACTOR 1"/>
    <property type="match status" value="1"/>
</dbReference>
<dbReference type="GO" id="GO:0033615">
    <property type="term" value="P:mitochondrial proton-transporting ATP synthase complex assembly"/>
    <property type="evidence" value="ECO:0007669"/>
    <property type="project" value="TreeGrafter"/>
</dbReference>
<dbReference type="PANTHER" id="PTHR13126">
    <property type="entry name" value="CHAPERONE ATP11"/>
    <property type="match status" value="1"/>
</dbReference>
<dbReference type="EMBL" id="LK023335">
    <property type="protein sequence ID" value="CDS09828.1"/>
    <property type="molecule type" value="Genomic_DNA"/>
</dbReference>
<evidence type="ECO:0000256" key="3">
    <source>
        <dbReference type="ARBA" id="ARBA00022946"/>
    </source>
</evidence>
<accession>A0A077WRV5</accession>
<proteinExistence type="inferred from homology"/>
<dbReference type="InterPro" id="IPR010591">
    <property type="entry name" value="ATP11"/>
</dbReference>
<feature type="region of interest" description="Disordered" evidence="5">
    <location>
        <begin position="95"/>
        <end position="140"/>
    </location>
</feature>
<dbReference type="Pfam" id="PF06644">
    <property type="entry name" value="ATP11"/>
    <property type="match status" value="1"/>
</dbReference>
<evidence type="ECO:0008006" key="7">
    <source>
        <dbReference type="Google" id="ProtNLM"/>
    </source>
</evidence>
<dbReference type="GO" id="GO:0005739">
    <property type="term" value="C:mitochondrion"/>
    <property type="evidence" value="ECO:0007669"/>
    <property type="project" value="UniProtKB-SubCell"/>
</dbReference>
<keyword evidence="4" id="KW-0496">Mitochondrion</keyword>
<sequence>MFLPLLSKRCASVARSAYINRNAVFRQTRQAEVVSVPSSVFFGHGRLARVRQIATEANRVKVDYDTKYAEKLKKIAEAKGMSVEELKAKAKENMKQAQNAVKSSAEAPKPKPTSTTATTTAKPKPAASPEAVAARSKMPYESSAPTLDKVVKLDLLEKEDAETVTKIWTEYHADKDCITAVIPKDTYDTIQKRSQQYPLFVVPMPRESGVEFFFMQFNFTQVYFTSLLEYKAKGAEARPFLTITHYPELADSKGIVLMKGEISDNPRMIDTQNAQFLAFVLQQFYATGGENKFKLVEKFHKEPQNFDYQELINEIERVV</sequence>
<evidence type="ECO:0000256" key="4">
    <source>
        <dbReference type="ARBA" id="ARBA00023128"/>
    </source>
</evidence>
<protein>
    <recommendedName>
        <fullName evidence="7">ATP synthase mitochondrial F1 complex assembly factor 1</fullName>
    </recommendedName>
</protein>
<dbReference type="AlphaFoldDB" id="A0A077WRV5"/>
<evidence type="ECO:0000256" key="1">
    <source>
        <dbReference type="ARBA" id="ARBA00004173"/>
    </source>
</evidence>
<evidence type="ECO:0000256" key="2">
    <source>
        <dbReference type="ARBA" id="ARBA00009116"/>
    </source>
</evidence>
<name>A0A077WRV5_9FUNG</name>
<organism evidence="6">
    <name type="scientific">Lichtheimia ramosa</name>
    <dbReference type="NCBI Taxonomy" id="688394"/>
    <lineage>
        <taxon>Eukaryota</taxon>
        <taxon>Fungi</taxon>
        <taxon>Fungi incertae sedis</taxon>
        <taxon>Mucoromycota</taxon>
        <taxon>Mucoromycotina</taxon>
        <taxon>Mucoromycetes</taxon>
        <taxon>Mucorales</taxon>
        <taxon>Lichtheimiaceae</taxon>
        <taxon>Lichtheimia</taxon>
    </lineage>
</organism>
<feature type="compositionally biased region" description="Low complexity" evidence="5">
    <location>
        <begin position="112"/>
        <end position="134"/>
    </location>
</feature>
<comment type="similarity">
    <text evidence="2">Belongs to the ATP11 family.</text>
</comment>
<dbReference type="OrthoDB" id="16535at2759"/>
<reference evidence="6" key="1">
    <citation type="journal article" date="2014" name="Genome Announc.">
        <title>De novo whole-genome sequence and genome annotation of Lichtheimia ramosa.</title>
        <authorList>
            <person name="Linde J."/>
            <person name="Schwartze V."/>
            <person name="Binder U."/>
            <person name="Lass-Florl C."/>
            <person name="Voigt K."/>
            <person name="Horn F."/>
        </authorList>
    </citation>
    <scope>NUCLEOTIDE SEQUENCE</scope>
    <source>
        <strain evidence="6">JMRC FSU:6197</strain>
    </source>
</reference>
<evidence type="ECO:0000256" key="5">
    <source>
        <dbReference type="SAM" id="MobiDB-lite"/>
    </source>
</evidence>
<gene>
    <name evidence="6" type="ORF">LRAMOSA02505</name>
</gene>
<comment type="subcellular location">
    <subcellularLocation>
        <location evidence="1">Mitochondrion</location>
    </subcellularLocation>
</comment>